<dbReference type="PRINTS" id="PR01043">
    <property type="entry name" value="TRNASYNTHGLY"/>
</dbReference>
<dbReference type="InterPro" id="IPR002315">
    <property type="entry name" value="tRNA-synt_gly"/>
</dbReference>
<dbReference type="Pfam" id="PF03129">
    <property type="entry name" value="HGTP_anticodon"/>
    <property type="match status" value="1"/>
</dbReference>
<dbReference type="SUPFAM" id="SSF47060">
    <property type="entry name" value="S15/NS1 RNA-binding domain"/>
    <property type="match status" value="1"/>
</dbReference>
<dbReference type="InterPro" id="IPR027031">
    <property type="entry name" value="Gly-tRNA_synthase/POLG2"/>
</dbReference>
<dbReference type="GO" id="GO:0004820">
    <property type="term" value="F:glycine-tRNA ligase activity"/>
    <property type="evidence" value="ECO:0007669"/>
    <property type="project" value="UniProtKB-EC"/>
</dbReference>
<dbReference type="GO" id="GO:0070150">
    <property type="term" value="P:mitochondrial glycyl-tRNA aminoacylation"/>
    <property type="evidence" value="ECO:0007669"/>
    <property type="project" value="TreeGrafter"/>
</dbReference>
<keyword evidence="6" id="KW-0436">Ligase</keyword>
<dbReference type="SUPFAM" id="SSF55681">
    <property type="entry name" value="Class II aaRS and biotin synthetases"/>
    <property type="match status" value="1"/>
</dbReference>
<dbReference type="InParanoid" id="A0A0D2X1X8"/>
<evidence type="ECO:0000256" key="2">
    <source>
        <dbReference type="ARBA" id="ARBA00008226"/>
    </source>
</evidence>
<dbReference type="Pfam" id="PF00458">
    <property type="entry name" value="WHEP-TRS"/>
    <property type="match status" value="1"/>
</dbReference>
<dbReference type="EMBL" id="KE346362">
    <property type="protein sequence ID" value="KJE91584.1"/>
    <property type="molecule type" value="Genomic_DNA"/>
</dbReference>
<dbReference type="InterPro" id="IPR002314">
    <property type="entry name" value="aa-tRNA-synt_IIb"/>
</dbReference>
<dbReference type="InterPro" id="IPR009068">
    <property type="entry name" value="uS15_NS1_RNA-bd_sf"/>
</dbReference>
<feature type="compositionally biased region" description="Basic and acidic residues" evidence="13">
    <location>
        <begin position="564"/>
        <end position="574"/>
    </location>
</feature>
<proteinExistence type="inferred from homology"/>
<dbReference type="OrthoDB" id="57698at2759"/>
<evidence type="ECO:0000256" key="9">
    <source>
        <dbReference type="ARBA" id="ARBA00022840"/>
    </source>
</evidence>
<evidence type="ECO:0000256" key="13">
    <source>
        <dbReference type="SAM" id="MobiDB-lite"/>
    </source>
</evidence>
<gene>
    <name evidence="16" type="ORF">CAOG_002707</name>
</gene>
<evidence type="ECO:0000256" key="6">
    <source>
        <dbReference type="ARBA" id="ARBA00022598"/>
    </source>
</evidence>
<dbReference type="PROSITE" id="PS51185">
    <property type="entry name" value="WHEP_TRS_2"/>
    <property type="match status" value="1"/>
</dbReference>
<keyword evidence="10" id="KW-0648">Protein biosynthesis</keyword>
<dbReference type="Pfam" id="PF00587">
    <property type="entry name" value="tRNA-synt_2b"/>
    <property type="match status" value="1"/>
</dbReference>
<evidence type="ECO:0000256" key="4">
    <source>
        <dbReference type="ARBA" id="ARBA00012829"/>
    </source>
</evidence>
<evidence type="ECO:0000256" key="8">
    <source>
        <dbReference type="ARBA" id="ARBA00022741"/>
    </source>
</evidence>
<feature type="domain" description="Aminoacyl-transfer RNA synthetases class-II family profile" evidence="14">
    <location>
        <begin position="184"/>
        <end position="563"/>
    </location>
</feature>
<evidence type="ECO:0000259" key="14">
    <source>
        <dbReference type="PROSITE" id="PS50862"/>
    </source>
</evidence>
<sequence length="716" mass="79849">MASTAEAEIEALRKLVVQQGDLVRDMKSKGATKQELAKAVAELKLRKAALDEKEALLSPPEPVFNRTAFDKVMKRRFFWTPSFQIYNGVAGLYDYGPTGCAIKANLLSLWRSHFVFEEQMLEVDCSMLTIEPVLKASGHVARFTDLLVSDVQDSTQCFRADHLLEAHLEKLIAANQDPSLLPEYQKVLTELDNFSKEEIGGYMRKYGVRAPETGHELTDPVEFNLMFPTSIGPNSLIKGYLRPETAQGIFVNFRKLLDFNNNKLPFAAAQIGSSFRNEISPRAGLLRVREFTMAEIEHFVHPEKKDHPKFASVADLGVLLYSREDQLSGRNPSRVKLGDAIKNGTIDNQTLGYFIGRIYLFMTKIGIKDAKLRFRQHMPNEMAHYASDCWDAECKTSFGWVECIGCADRSAYDLSQHSEASGTTLNAQLTLDTPVIEEYIDVLPDASAFGKLFRKDAEGILKYLRDLQVNNPCQLEELSKKLEADKKINLSLILEFNDKGKIEKAVSGDGPGSKQFEIPANLLQLKPSKREVFVKDYTPNVIEPSFGIGRIIYSLLEHNFSTPDDGKPQKEKAPAAKGKAPADDDDKDCILSLPACIAPYKCVILPLSNNPDLVKLAKTAADAFNAMDVSYKVDDSSASIGRRYARTDEIGVPFGVTIDFDTVKNSSVTLRERDSKGQVRLSMTEAAETVKRLANNTLTWADVLAKFPKFEGQQQA</sequence>
<dbReference type="OMA" id="MEMQYFV"/>
<dbReference type="GO" id="GO:0005739">
    <property type="term" value="C:mitochondrion"/>
    <property type="evidence" value="ECO:0007669"/>
    <property type="project" value="TreeGrafter"/>
</dbReference>
<dbReference type="InterPro" id="IPR036621">
    <property type="entry name" value="Anticodon-bd_dom_sf"/>
</dbReference>
<dbReference type="PROSITE" id="PS00762">
    <property type="entry name" value="WHEP_TRS_1"/>
    <property type="match status" value="1"/>
</dbReference>
<dbReference type="Gene3D" id="3.40.50.800">
    <property type="entry name" value="Anticodon-binding domain"/>
    <property type="match status" value="1"/>
</dbReference>
<dbReference type="RefSeq" id="XP_004349457.1">
    <property type="nucleotide sequence ID" value="XM_004349407.2"/>
</dbReference>
<keyword evidence="7" id="KW-0808">Transferase</keyword>
<dbReference type="GO" id="GO:0016740">
    <property type="term" value="F:transferase activity"/>
    <property type="evidence" value="ECO:0007669"/>
    <property type="project" value="UniProtKB-KW"/>
</dbReference>
<dbReference type="FunFam" id="3.40.50.800:FF:000004">
    <property type="entry name" value="Glycine--tRNA ligase 2"/>
    <property type="match status" value="1"/>
</dbReference>
<dbReference type="NCBIfam" id="TIGR00389">
    <property type="entry name" value="glyS_dimeric"/>
    <property type="match status" value="1"/>
</dbReference>
<dbReference type="Gene3D" id="3.30.930.10">
    <property type="entry name" value="Bira Bifunctional Protein, Domain 2"/>
    <property type="match status" value="2"/>
</dbReference>
<dbReference type="GO" id="GO:0005524">
    <property type="term" value="F:ATP binding"/>
    <property type="evidence" value="ECO:0007669"/>
    <property type="project" value="UniProtKB-KW"/>
</dbReference>
<evidence type="ECO:0000256" key="5">
    <source>
        <dbReference type="ARBA" id="ARBA00022490"/>
    </source>
</evidence>
<dbReference type="PANTHER" id="PTHR10745">
    <property type="entry name" value="GLYCYL-TRNA SYNTHETASE/DNA POLYMERASE SUBUNIT GAMMA-2"/>
    <property type="match status" value="1"/>
</dbReference>
<accession>A0A0D2X1X8</accession>
<name>A0A0D2X1X8_CAPO3</name>
<dbReference type="PROSITE" id="PS50862">
    <property type="entry name" value="AA_TRNA_LIGASE_II"/>
    <property type="match status" value="1"/>
</dbReference>
<dbReference type="CDD" id="cd00774">
    <property type="entry name" value="GlyRS-like_core"/>
    <property type="match status" value="1"/>
</dbReference>
<protein>
    <recommendedName>
        <fullName evidence="4">glycine--tRNA ligase</fullName>
        <ecNumber evidence="4">6.1.1.14</ecNumber>
    </recommendedName>
    <alternativeName>
        <fullName evidence="12">Diadenosine tetraphosphate synthetase</fullName>
    </alternativeName>
</protein>
<keyword evidence="5" id="KW-0963">Cytoplasm</keyword>
<dbReference type="InterPro" id="IPR033731">
    <property type="entry name" value="GlyRS-like_core"/>
</dbReference>
<keyword evidence="11 16" id="KW-0030">Aminoacyl-tRNA synthetase</keyword>
<comment type="subcellular location">
    <subcellularLocation>
        <location evidence="1">Cytoplasm</location>
    </subcellularLocation>
</comment>
<evidence type="ECO:0000256" key="10">
    <source>
        <dbReference type="ARBA" id="ARBA00022917"/>
    </source>
</evidence>
<evidence type="ECO:0000256" key="1">
    <source>
        <dbReference type="ARBA" id="ARBA00004496"/>
    </source>
</evidence>
<evidence type="ECO:0000256" key="3">
    <source>
        <dbReference type="ARBA" id="ARBA00011738"/>
    </source>
</evidence>
<dbReference type="Proteomes" id="UP000008743">
    <property type="component" value="Unassembled WGS sequence"/>
</dbReference>
<evidence type="ECO:0000256" key="12">
    <source>
        <dbReference type="ARBA" id="ARBA00030057"/>
    </source>
</evidence>
<dbReference type="Gene3D" id="1.10.287.10">
    <property type="entry name" value="S15/NS1, RNA-binding"/>
    <property type="match status" value="1"/>
</dbReference>
<dbReference type="InterPro" id="IPR000738">
    <property type="entry name" value="WHEP-TRS_dom"/>
</dbReference>
<evidence type="ECO:0000313" key="16">
    <source>
        <dbReference type="EMBL" id="KJE91584.1"/>
    </source>
</evidence>
<evidence type="ECO:0000256" key="11">
    <source>
        <dbReference type="ARBA" id="ARBA00023146"/>
    </source>
</evidence>
<dbReference type="AlphaFoldDB" id="A0A0D2X1X8"/>
<dbReference type="STRING" id="595528.A0A0D2X1X8"/>
<dbReference type="InterPro" id="IPR006195">
    <property type="entry name" value="aa-tRNA-synth_II"/>
</dbReference>
<dbReference type="NCBIfam" id="NF003211">
    <property type="entry name" value="PRK04173.1"/>
    <property type="match status" value="1"/>
</dbReference>
<comment type="subunit">
    <text evidence="3">Homodimer.</text>
</comment>
<dbReference type="InterPro" id="IPR004154">
    <property type="entry name" value="Anticodon-bd"/>
</dbReference>
<dbReference type="InterPro" id="IPR045864">
    <property type="entry name" value="aa-tRNA-synth_II/BPL/LPL"/>
</dbReference>
<keyword evidence="8" id="KW-0547">Nucleotide-binding</keyword>
<reference evidence="17" key="1">
    <citation type="submission" date="2011-02" db="EMBL/GenBank/DDBJ databases">
        <title>The Genome Sequence of Capsaspora owczarzaki ATCC 30864.</title>
        <authorList>
            <person name="Russ C."/>
            <person name="Cuomo C."/>
            <person name="Burger G."/>
            <person name="Gray M.W."/>
            <person name="Holland P.W.H."/>
            <person name="King N."/>
            <person name="Lang F.B.F."/>
            <person name="Roger A.J."/>
            <person name="Ruiz-Trillo I."/>
            <person name="Young S.K."/>
            <person name="Zeng Q."/>
            <person name="Gargeya S."/>
            <person name="Alvarado L."/>
            <person name="Berlin A."/>
            <person name="Chapman S.B."/>
            <person name="Chen Z."/>
            <person name="Freedman E."/>
            <person name="Gellesch M."/>
            <person name="Goldberg J."/>
            <person name="Griggs A."/>
            <person name="Gujja S."/>
            <person name="Heilman E."/>
            <person name="Heiman D."/>
            <person name="Howarth C."/>
            <person name="Mehta T."/>
            <person name="Neiman D."/>
            <person name="Pearson M."/>
            <person name="Roberts A."/>
            <person name="Saif S."/>
            <person name="Shea T."/>
            <person name="Shenoy N."/>
            <person name="Sisk P."/>
            <person name="Stolte C."/>
            <person name="Sykes S."/>
            <person name="White J."/>
            <person name="Yandava C."/>
            <person name="Haas B."/>
            <person name="Nusbaum C."/>
            <person name="Birren B."/>
        </authorList>
    </citation>
    <scope>NUCLEOTIDE SEQUENCE</scope>
    <source>
        <strain evidence="17">ATCC 30864</strain>
    </source>
</reference>
<dbReference type="SMART" id="SM00991">
    <property type="entry name" value="WHEP-TRS"/>
    <property type="match status" value="1"/>
</dbReference>
<feature type="region of interest" description="Disordered" evidence="13">
    <location>
        <begin position="563"/>
        <end position="585"/>
    </location>
</feature>
<dbReference type="Gene3D" id="3.30.40.230">
    <property type="match status" value="1"/>
</dbReference>
<evidence type="ECO:0000256" key="7">
    <source>
        <dbReference type="ARBA" id="ARBA00022679"/>
    </source>
</evidence>
<dbReference type="eggNOG" id="KOG2298">
    <property type="taxonomic scope" value="Eukaryota"/>
</dbReference>
<evidence type="ECO:0000259" key="15">
    <source>
        <dbReference type="PROSITE" id="PS51185"/>
    </source>
</evidence>
<dbReference type="FunCoup" id="A0A0D2X1X8">
    <property type="interactions" value="579"/>
</dbReference>
<dbReference type="PhylomeDB" id="A0A0D2X1X8"/>
<dbReference type="EC" id="6.1.1.14" evidence="4"/>
<keyword evidence="9" id="KW-0067">ATP-binding</keyword>
<dbReference type="PANTHER" id="PTHR10745:SF0">
    <property type="entry name" value="GLYCINE--TRNA LIGASE"/>
    <property type="match status" value="1"/>
</dbReference>
<feature type="domain" description="WHEP-TRS" evidence="15">
    <location>
        <begin position="8"/>
        <end position="64"/>
    </location>
</feature>
<comment type="similarity">
    <text evidence="2">Belongs to the class-II aminoacyl-tRNA synthetase family.</text>
</comment>
<keyword evidence="17" id="KW-1185">Reference proteome</keyword>
<dbReference type="SUPFAM" id="SSF52954">
    <property type="entry name" value="Class II aaRS ABD-related"/>
    <property type="match status" value="1"/>
</dbReference>
<dbReference type="FunFam" id="3.30.930.10:FF:000010">
    <property type="entry name" value="Glycyl-tRNA synthetase 1"/>
    <property type="match status" value="1"/>
</dbReference>
<organism evidence="16 17">
    <name type="scientific">Capsaspora owczarzaki (strain ATCC 30864)</name>
    <dbReference type="NCBI Taxonomy" id="595528"/>
    <lineage>
        <taxon>Eukaryota</taxon>
        <taxon>Filasterea</taxon>
        <taxon>Capsaspora</taxon>
    </lineage>
</organism>
<evidence type="ECO:0000313" key="17">
    <source>
        <dbReference type="Proteomes" id="UP000008743"/>
    </source>
</evidence>